<dbReference type="AlphaFoldDB" id="A0A9N9PY52"/>
<evidence type="ECO:0000256" key="1">
    <source>
        <dbReference type="SAM" id="MobiDB-lite"/>
    </source>
</evidence>
<keyword evidence="3" id="KW-1185">Reference proteome</keyword>
<organism evidence="2 3">
    <name type="scientific">Hymenoscyphus albidus</name>
    <dbReference type="NCBI Taxonomy" id="595503"/>
    <lineage>
        <taxon>Eukaryota</taxon>
        <taxon>Fungi</taxon>
        <taxon>Dikarya</taxon>
        <taxon>Ascomycota</taxon>
        <taxon>Pezizomycotina</taxon>
        <taxon>Leotiomycetes</taxon>
        <taxon>Helotiales</taxon>
        <taxon>Helotiaceae</taxon>
        <taxon>Hymenoscyphus</taxon>
    </lineage>
</organism>
<proteinExistence type="predicted"/>
<evidence type="ECO:0008006" key="4">
    <source>
        <dbReference type="Google" id="ProtNLM"/>
    </source>
</evidence>
<sequence length="60" mass="6519">MPETPKNHGEAPSPLINDGDNGLPTAAATRALSTPEILSKILHNLDFPDLLTNCLRINHY</sequence>
<dbReference type="EMBL" id="CAJVRM010000296">
    <property type="protein sequence ID" value="CAG8979123.1"/>
    <property type="molecule type" value="Genomic_DNA"/>
</dbReference>
<name>A0A9N9PY52_9HELO</name>
<accession>A0A9N9PY52</accession>
<reference evidence="2" key="1">
    <citation type="submission" date="2021-07" db="EMBL/GenBank/DDBJ databases">
        <authorList>
            <person name="Durling M."/>
        </authorList>
    </citation>
    <scope>NUCLEOTIDE SEQUENCE</scope>
</reference>
<gene>
    <name evidence="2" type="ORF">HYALB_00000256</name>
</gene>
<dbReference type="Proteomes" id="UP000701801">
    <property type="component" value="Unassembled WGS sequence"/>
</dbReference>
<evidence type="ECO:0000313" key="2">
    <source>
        <dbReference type="EMBL" id="CAG8979123.1"/>
    </source>
</evidence>
<feature type="region of interest" description="Disordered" evidence="1">
    <location>
        <begin position="1"/>
        <end position="26"/>
    </location>
</feature>
<comment type="caution">
    <text evidence="2">The sequence shown here is derived from an EMBL/GenBank/DDBJ whole genome shotgun (WGS) entry which is preliminary data.</text>
</comment>
<protein>
    <recommendedName>
        <fullName evidence="4">F-box domain-containing protein</fullName>
    </recommendedName>
</protein>
<evidence type="ECO:0000313" key="3">
    <source>
        <dbReference type="Proteomes" id="UP000701801"/>
    </source>
</evidence>